<dbReference type="Proteomes" id="UP000094385">
    <property type="component" value="Unassembled WGS sequence"/>
</dbReference>
<dbReference type="OrthoDB" id="5290731at2759"/>
<dbReference type="EMBL" id="KV454293">
    <property type="protein sequence ID" value="ODQ73603.1"/>
    <property type="molecule type" value="Genomic_DNA"/>
</dbReference>
<keyword evidence="2" id="KW-1185">Reference proteome</keyword>
<evidence type="ECO:0000313" key="2">
    <source>
        <dbReference type="Proteomes" id="UP000094385"/>
    </source>
</evidence>
<protein>
    <submittedName>
        <fullName evidence="1">Uncharacterized protein</fullName>
    </submittedName>
</protein>
<gene>
    <name evidence="1" type="ORF">LIPSTDRAFT_265633</name>
</gene>
<dbReference type="AlphaFoldDB" id="A0A1E3Q7D7"/>
<sequence>MAADTPRLLPDGRLSIHALCLPENVPLEPHPQALYYDADSTNTPLSAYSSNTTAYTSSADDDETMSFTSGLSIDDPDVRLAAEALEDLRCGMYRCHISYRSVTIQHPAQAAKSVRGGIEDIVFNRSVVSWLWGIAAAMRLYAIHVFGGV</sequence>
<name>A0A1E3Q7D7_LIPST</name>
<evidence type="ECO:0000313" key="1">
    <source>
        <dbReference type="EMBL" id="ODQ73603.1"/>
    </source>
</evidence>
<organism evidence="1 2">
    <name type="scientific">Lipomyces starkeyi NRRL Y-11557</name>
    <dbReference type="NCBI Taxonomy" id="675824"/>
    <lineage>
        <taxon>Eukaryota</taxon>
        <taxon>Fungi</taxon>
        <taxon>Dikarya</taxon>
        <taxon>Ascomycota</taxon>
        <taxon>Saccharomycotina</taxon>
        <taxon>Lipomycetes</taxon>
        <taxon>Lipomycetales</taxon>
        <taxon>Lipomycetaceae</taxon>
        <taxon>Lipomyces</taxon>
    </lineage>
</organism>
<reference evidence="1 2" key="1">
    <citation type="journal article" date="2016" name="Proc. Natl. Acad. Sci. U.S.A.">
        <title>Comparative genomics of biotechnologically important yeasts.</title>
        <authorList>
            <person name="Riley R."/>
            <person name="Haridas S."/>
            <person name="Wolfe K.H."/>
            <person name="Lopes M.R."/>
            <person name="Hittinger C.T."/>
            <person name="Goeker M."/>
            <person name="Salamov A.A."/>
            <person name="Wisecaver J.H."/>
            <person name="Long T.M."/>
            <person name="Calvey C.H."/>
            <person name="Aerts A.L."/>
            <person name="Barry K.W."/>
            <person name="Choi C."/>
            <person name="Clum A."/>
            <person name="Coughlan A.Y."/>
            <person name="Deshpande S."/>
            <person name="Douglass A.P."/>
            <person name="Hanson S.J."/>
            <person name="Klenk H.-P."/>
            <person name="LaButti K.M."/>
            <person name="Lapidus A."/>
            <person name="Lindquist E.A."/>
            <person name="Lipzen A.M."/>
            <person name="Meier-Kolthoff J.P."/>
            <person name="Ohm R.A."/>
            <person name="Otillar R.P."/>
            <person name="Pangilinan J.L."/>
            <person name="Peng Y."/>
            <person name="Rokas A."/>
            <person name="Rosa C.A."/>
            <person name="Scheuner C."/>
            <person name="Sibirny A.A."/>
            <person name="Slot J.C."/>
            <person name="Stielow J.B."/>
            <person name="Sun H."/>
            <person name="Kurtzman C.P."/>
            <person name="Blackwell M."/>
            <person name="Grigoriev I.V."/>
            <person name="Jeffries T.W."/>
        </authorList>
    </citation>
    <scope>NUCLEOTIDE SEQUENCE [LARGE SCALE GENOMIC DNA]</scope>
    <source>
        <strain evidence="1 2">NRRL Y-11557</strain>
    </source>
</reference>
<accession>A0A1E3Q7D7</accession>
<proteinExistence type="predicted"/>